<accession>A0A832MQ98</accession>
<proteinExistence type="predicted"/>
<reference evidence="2" key="1">
    <citation type="journal article" date="2020" name="mSystems">
        <title>Genome- and Community-Level Interaction Insights into Carbon Utilization and Element Cycling Functions of Hydrothermarchaeota in Hydrothermal Sediment.</title>
        <authorList>
            <person name="Zhou Z."/>
            <person name="Liu Y."/>
            <person name="Xu W."/>
            <person name="Pan J."/>
            <person name="Luo Z.H."/>
            <person name="Li M."/>
        </authorList>
    </citation>
    <scope>NUCLEOTIDE SEQUENCE [LARGE SCALE GENOMIC DNA]</scope>
    <source>
        <strain evidence="2">SpSt-86</strain>
    </source>
</reference>
<sequence>MGRGGHFLEALVLLLIAEEPAHGYEIAKKLSELGVGFEGVGPMGNLYRLLARLEAEGLLQSEWDVLGGGPARRMYRITDDGKQRLSFLADRLRFQKNLLEEFFKRYEQLFGQGRE</sequence>
<gene>
    <name evidence="2" type="ORF">ENW55_08025</name>
</gene>
<protein>
    <submittedName>
        <fullName evidence="2">PadR family transcriptional regulator</fullName>
    </submittedName>
</protein>
<organism evidence="2">
    <name type="scientific">Pseudothermotoga hypogea</name>
    <dbReference type="NCBI Taxonomy" id="57487"/>
    <lineage>
        <taxon>Bacteria</taxon>
        <taxon>Thermotogati</taxon>
        <taxon>Thermotogota</taxon>
        <taxon>Thermotogae</taxon>
        <taxon>Thermotogales</taxon>
        <taxon>Thermotogaceae</taxon>
        <taxon>Pseudothermotoga</taxon>
    </lineage>
</organism>
<dbReference type="SUPFAM" id="SSF46785">
    <property type="entry name" value="Winged helix' DNA-binding domain"/>
    <property type="match status" value="1"/>
</dbReference>
<dbReference type="AlphaFoldDB" id="A0A832MQ98"/>
<dbReference type="InterPro" id="IPR052509">
    <property type="entry name" value="Metal_resp_DNA-bind_regulator"/>
</dbReference>
<dbReference type="Pfam" id="PF03551">
    <property type="entry name" value="PadR"/>
    <property type="match status" value="1"/>
</dbReference>
<comment type="caution">
    <text evidence="2">The sequence shown here is derived from an EMBL/GenBank/DDBJ whole genome shotgun (WGS) entry which is preliminary data.</text>
</comment>
<dbReference type="EMBL" id="DTKQ01000052">
    <property type="protein sequence ID" value="HGZ79917.1"/>
    <property type="molecule type" value="Genomic_DNA"/>
</dbReference>
<evidence type="ECO:0000259" key="1">
    <source>
        <dbReference type="Pfam" id="PF03551"/>
    </source>
</evidence>
<dbReference type="InterPro" id="IPR036388">
    <property type="entry name" value="WH-like_DNA-bd_sf"/>
</dbReference>
<dbReference type="PANTHER" id="PTHR33169:SF14">
    <property type="entry name" value="TRANSCRIPTIONAL REGULATOR RV3488"/>
    <property type="match status" value="1"/>
</dbReference>
<evidence type="ECO:0000313" key="2">
    <source>
        <dbReference type="EMBL" id="HGZ79917.1"/>
    </source>
</evidence>
<dbReference type="Gene3D" id="1.10.10.10">
    <property type="entry name" value="Winged helix-like DNA-binding domain superfamily/Winged helix DNA-binding domain"/>
    <property type="match status" value="1"/>
</dbReference>
<dbReference type="InterPro" id="IPR005149">
    <property type="entry name" value="Tscrpt_reg_PadR_N"/>
</dbReference>
<dbReference type="InterPro" id="IPR036390">
    <property type="entry name" value="WH_DNA-bd_sf"/>
</dbReference>
<feature type="domain" description="Transcription regulator PadR N-terminal" evidence="1">
    <location>
        <begin position="12"/>
        <end position="85"/>
    </location>
</feature>
<name>A0A832MQ98_9THEM</name>
<dbReference type="PANTHER" id="PTHR33169">
    <property type="entry name" value="PADR-FAMILY TRANSCRIPTIONAL REGULATOR"/>
    <property type="match status" value="1"/>
</dbReference>